<dbReference type="eggNOG" id="COG4886">
    <property type="taxonomic scope" value="Bacteria"/>
</dbReference>
<sequence length="702" mass="77263">MVSIWHGREVQAASVNADLAHAIATAPTGMPLDQAFTTDIIGSSTKLLDSTTVPKSIAQITPEEPNQVGAIWSRKSAGNQRNQFNLTQKMEMGFWLYFGDRGEAAGEGMAFVVQNSAQGDHALAGSGQSLGVWGHVTSNQKGLAQQIAQTAIQNSWALEFDTHVDADIHELAGYFDGAQATRKTPHIAYASPADPSYYLWTPELTNGSLADNYVLRHYHANPLHHGADGTWHHLTMSWDPNSRYLTYYYDDRDPATNAEREIFDSDTFRVKSEDVATGSDQDKAYWGITGATGPNNQANNLVMIDHASSLGKVTANVHLDDETMKQSVTAETTVAAGDQLTYRYEFDYQPTDDEQELQPLTMTMPVPEGLDVTGGQISYSDQKTEKIAKPQGKQIQVKWSQGLSKQRHHATVRVTGKALPTRQPVTRPAAVAQFYGGNYQTTLTAPAYKVAGGLYLKLTNLGDDMYLVKRDGTTTVKVRLQNGDIPLEPATVDQYPLQLKLNGKAHALTEFAGGLVADEVPGTYQIRIPASRLQEGENDLRLQAVGHQSTSNEVAISLVRSPGTLSFEHVPQAASFEAHALDGRRQLLKRHDDWQLGVRDERGPEKNWRLQVKVTNEFMTMTGQKLRGRPLLMTAKGYQPLDQNDVTVAEKPNRTQDKVFWVDRTWTADTGILLEVAADAIGGDYSGTLQWSLEDVPDLNNG</sequence>
<accession>A0A0R1GT89</accession>
<dbReference type="STRING" id="357278.IV61_GL001897"/>
<dbReference type="SUPFAM" id="SSF49899">
    <property type="entry name" value="Concanavalin A-like lectins/glucanases"/>
    <property type="match status" value="1"/>
</dbReference>
<evidence type="ECO:0000313" key="3">
    <source>
        <dbReference type="Proteomes" id="UP000051176"/>
    </source>
</evidence>
<name>A0A0R1GT89_9LACO</name>
<dbReference type="Gene3D" id="2.60.120.200">
    <property type="match status" value="1"/>
</dbReference>
<dbReference type="InterPro" id="IPR013320">
    <property type="entry name" value="ConA-like_dom_sf"/>
</dbReference>
<organism evidence="2 3">
    <name type="scientific">Levilactobacillus parabrevis ATCC 53295</name>
    <dbReference type="NCBI Taxonomy" id="1267003"/>
    <lineage>
        <taxon>Bacteria</taxon>
        <taxon>Bacillati</taxon>
        <taxon>Bacillota</taxon>
        <taxon>Bacilli</taxon>
        <taxon>Lactobacillales</taxon>
        <taxon>Lactobacillaceae</taxon>
        <taxon>Levilactobacillus</taxon>
    </lineage>
</organism>
<dbReference type="InterPro" id="IPR027994">
    <property type="entry name" value="WxL_dom"/>
</dbReference>
<dbReference type="AlphaFoldDB" id="A0A0R1GT89"/>
<evidence type="ECO:0000313" key="2">
    <source>
        <dbReference type="EMBL" id="KRK37357.1"/>
    </source>
</evidence>
<reference evidence="2 3" key="1">
    <citation type="journal article" date="2015" name="Genome Announc.">
        <title>Expanding the biotechnology potential of lactobacilli through comparative genomics of 213 strains and associated genera.</title>
        <authorList>
            <person name="Sun Z."/>
            <person name="Harris H.M."/>
            <person name="McCann A."/>
            <person name="Guo C."/>
            <person name="Argimon S."/>
            <person name="Zhang W."/>
            <person name="Yang X."/>
            <person name="Jeffery I.B."/>
            <person name="Cooney J.C."/>
            <person name="Kagawa T.F."/>
            <person name="Liu W."/>
            <person name="Song Y."/>
            <person name="Salvetti E."/>
            <person name="Wrobel A."/>
            <person name="Rasinkangas P."/>
            <person name="Parkhill J."/>
            <person name="Rea M.C."/>
            <person name="O'Sullivan O."/>
            <person name="Ritari J."/>
            <person name="Douillard F.P."/>
            <person name="Paul Ross R."/>
            <person name="Yang R."/>
            <person name="Briner A.E."/>
            <person name="Felis G.E."/>
            <person name="de Vos W.M."/>
            <person name="Barrangou R."/>
            <person name="Klaenhammer T.R."/>
            <person name="Caufield P.W."/>
            <person name="Cui Y."/>
            <person name="Zhang H."/>
            <person name="O'Toole P.W."/>
        </authorList>
    </citation>
    <scope>NUCLEOTIDE SEQUENCE [LARGE SCALE GENOMIC DNA]</scope>
    <source>
        <strain evidence="2 3">ATCC 53295</strain>
    </source>
</reference>
<comment type="caution">
    <text evidence="2">The sequence shown here is derived from an EMBL/GenBank/DDBJ whole genome shotgun (WGS) entry which is preliminary data.</text>
</comment>
<dbReference type="CDD" id="cd01951">
    <property type="entry name" value="lectin_L-type"/>
    <property type="match status" value="1"/>
</dbReference>
<dbReference type="PATRIC" id="fig|1267003.4.peg.236"/>
<gene>
    <name evidence="2" type="ORF">FD07_GL000225</name>
</gene>
<evidence type="ECO:0000259" key="1">
    <source>
        <dbReference type="Pfam" id="PF13731"/>
    </source>
</evidence>
<feature type="domain" description="WxL" evidence="1">
    <location>
        <begin position="593"/>
        <end position="697"/>
    </location>
</feature>
<proteinExistence type="predicted"/>
<dbReference type="Proteomes" id="UP000051176">
    <property type="component" value="Unassembled WGS sequence"/>
</dbReference>
<dbReference type="EMBL" id="AZCZ01000011">
    <property type="protein sequence ID" value="KRK37357.1"/>
    <property type="molecule type" value="Genomic_DNA"/>
</dbReference>
<protein>
    <recommendedName>
        <fullName evidence="1">WxL domain-containing protein</fullName>
    </recommendedName>
</protein>
<dbReference type="InterPro" id="IPR056573">
    <property type="entry name" value="Lectin_L-type_dom"/>
</dbReference>
<keyword evidence="3" id="KW-1185">Reference proteome</keyword>
<dbReference type="Pfam" id="PF13731">
    <property type="entry name" value="WxL"/>
    <property type="match status" value="1"/>
</dbReference>
<dbReference type="Pfam" id="PF18483">
    <property type="entry name" value="Lectin_L-type_dom"/>
    <property type="match status" value="1"/>
</dbReference>